<accession>A0A292PX54</accession>
<reference evidence="8" key="1">
    <citation type="submission" date="2015-10" db="EMBL/GenBank/DDBJ databases">
        <authorList>
            <person name="Regsiter A."/>
            <person name="william w."/>
        </authorList>
    </citation>
    <scope>NUCLEOTIDE SEQUENCE</scope>
    <source>
        <strain evidence="8">Montdore</strain>
    </source>
</reference>
<dbReference type="GO" id="GO:0005634">
    <property type="term" value="C:nucleus"/>
    <property type="evidence" value="ECO:0007669"/>
    <property type="project" value="TreeGrafter"/>
</dbReference>
<dbReference type="InterPro" id="IPR011009">
    <property type="entry name" value="Kinase-like_dom_sf"/>
</dbReference>
<dbReference type="Proteomes" id="UP001412239">
    <property type="component" value="Unassembled WGS sequence"/>
</dbReference>
<keyword evidence="4" id="KW-0418">Kinase</keyword>
<keyword evidence="5" id="KW-0067">ATP-binding</keyword>
<organism evidence="8 9">
    <name type="scientific">Tuber aestivum</name>
    <name type="common">summer truffle</name>
    <dbReference type="NCBI Taxonomy" id="59557"/>
    <lineage>
        <taxon>Eukaryota</taxon>
        <taxon>Fungi</taxon>
        <taxon>Dikarya</taxon>
        <taxon>Ascomycota</taxon>
        <taxon>Pezizomycotina</taxon>
        <taxon>Pezizomycetes</taxon>
        <taxon>Pezizales</taxon>
        <taxon>Tuberaceae</taxon>
        <taxon>Tuber</taxon>
    </lineage>
</organism>
<dbReference type="SUPFAM" id="SSF56112">
    <property type="entry name" value="Protein kinase-like (PK-like)"/>
    <property type="match status" value="1"/>
</dbReference>
<dbReference type="GO" id="GO:0004674">
    <property type="term" value="F:protein serine/threonine kinase activity"/>
    <property type="evidence" value="ECO:0007669"/>
    <property type="project" value="UniProtKB-KW"/>
</dbReference>
<dbReference type="AlphaFoldDB" id="A0A292PX54"/>
<feature type="compositionally biased region" description="Basic residues" evidence="6">
    <location>
        <begin position="1"/>
        <end position="10"/>
    </location>
</feature>
<dbReference type="PANTHER" id="PTHR24345">
    <property type="entry name" value="SERINE/THREONINE-PROTEIN KINASE PLK"/>
    <property type="match status" value="1"/>
</dbReference>
<evidence type="ECO:0000259" key="7">
    <source>
        <dbReference type="PROSITE" id="PS50011"/>
    </source>
</evidence>
<keyword evidence="3" id="KW-0547">Nucleotide-binding</keyword>
<proteinExistence type="predicted"/>
<gene>
    <name evidence="8" type="ORF">GSTUAT00004858001</name>
</gene>
<dbReference type="Pfam" id="PF00069">
    <property type="entry name" value="Pkinase"/>
    <property type="match status" value="1"/>
</dbReference>
<evidence type="ECO:0000256" key="4">
    <source>
        <dbReference type="ARBA" id="ARBA00022777"/>
    </source>
</evidence>
<evidence type="ECO:0000313" key="9">
    <source>
        <dbReference type="Proteomes" id="UP001412239"/>
    </source>
</evidence>
<evidence type="ECO:0000256" key="1">
    <source>
        <dbReference type="ARBA" id="ARBA00022527"/>
    </source>
</evidence>
<dbReference type="GO" id="GO:0005524">
    <property type="term" value="F:ATP binding"/>
    <property type="evidence" value="ECO:0007669"/>
    <property type="project" value="UniProtKB-KW"/>
</dbReference>
<dbReference type="PROSITE" id="PS50011">
    <property type="entry name" value="PROTEIN_KINASE_DOM"/>
    <property type="match status" value="1"/>
</dbReference>
<evidence type="ECO:0000313" key="8">
    <source>
        <dbReference type="EMBL" id="CUS11060.1"/>
    </source>
</evidence>
<dbReference type="EMBL" id="LN891032">
    <property type="protein sequence ID" value="CUS11060.1"/>
    <property type="molecule type" value="Genomic_DNA"/>
</dbReference>
<evidence type="ECO:0000256" key="6">
    <source>
        <dbReference type="SAM" id="MobiDB-lite"/>
    </source>
</evidence>
<dbReference type="Gene3D" id="1.10.510.10">
    <property type="entry name" value="Transferase(Phosphotransferase) domain 1"/>
    <property type="match status" value="1"/>
</dbReference>
<keyword evidence="2" id="KW-0808">Transferase</keyword>
<feature type="domain" description="Protein kinase" evidence="7">
    <location>
        <begin position="1"/>
        <end position="159"/>
    </location>
</feature>
<protein>
    <recommendedName>
        <fullName evidence="7">Protein kinase domain-containing protein</fullName>
    </recommendedName>
</protein>
<evidence type="ECO:0000256" key="2">
    <source>
        <dbReference type="ARBA" id="ARBA00022679"/>
    </source>
</evidence>
<sequence length="354" mass="38763">MAALQKKKTPRTAPNGFKSPSPASDKETIDENCQPISPPKEIRLPTCCTSENCSELPNSSKKSNIKIGDFGLAASLVNGNDRKRTICGIPNYIAPEVLSGSGKEGQGRSFEIDLWGVGVIFWPEEVPVSSAAKHLVHSIPNHGAGSRPTLDEIADHYFFKSGFFPRSIRVSAGKQQPVWRGASGQGVGAVGNRQDWIKNCEEVARECSIGVRSDGKPVSAVGDHADESVEHLTLPPSRPISALSIGDGNQPFAVEKHTANMKPEAKARKRKGTVHKTAMRECGVPMHLRKSHPDYGHEDMLRKLEEKNWKLKGGKGRFPGRNINKDKRVAEVKTLAERSVPLRIAKEKGFWSRI</sequence>
<evidence type="ECO:0000256" key="3">
    <source>
        <dbReference type="ARBA" id="ARBA00022741"/>
    </source>
</evidence>
<feature type="region of interest" description="Disordered" evidence="6">
    <location>
        <begin position="1"/>
        <end position="41"/>
    </location>
</feature>
<dbReference type="PANTHER" id="PTHR24345:SF0">
    <property type="entry name" value="CELL CYCLE SERINE_THREONINE-PROTEIN KINASE CDC5_MSD2"/>
    <property type="match status" value="1"/>
</dbReference>
<evidence type="ECO:0000256" key="5">
    <source>
        <dbReference type="ARBA" id="ARBA00022840"/>
    </source>
</evidence>
<name>A0A292PX54_9PEZI</name>
<dbReference type="InterPro" id="IPR000719">
    <property type="entry name" value="Prot_kinase_dom"/>
</dbReference>
<keyword evidence="1" id="KW-0723">Serine/threonine-protein kinase</keyword>
<keyword evidence="9" id="KW-1185">Reference proteome</keyword>